<accession>A0A382IPU5</accession>
<organism evidence="6">
    <name type="scientific">marine metagenome</name>
    <dbReference type="NCBI Taxonomy" id="408172"/>
    <lineage>
        <taxon>unclassified sequences</taxon>
        <taxon>metagenomes</taxon>
        <taxon>ecological metagenomes</taxon>
    </lineage>
</organism>
<keyword evidence="3" id="KW-0378">Hydrolase</keyword>
<keyword evidence="2" id="KW-0479">Metal-binding</keyword>
<proteinExistence type="predicted"/>
<gene>
    <name evidence="6" type="ORF">METZ01_LOCUS254554</name>
</gene>
<dbReference type="GO" id="GO:0004222">
    <property type="term" value="F:metalloendopeptidase activity"/>
    <property type="evidence" value="ECO:0007669"/>
    <property type="project" value="InterPro"/>
</dbReference>
<feature type="domain" description="Peptidase M10 metallopeptidase" evidence="5">
    <location>
        <begin position="96"/>
        <end position="177"/>
    </location>
</feature>
<dbReference type="InterPro" id="IPR024079">
    <property type="entry name" value="MetalloPept_cat_dom_sf"/>
</dbReference>
<evidence type="ECO:0000313" key="6">
    <source>
        <dbReference type="EMBL" id="SVC01700.1"/>
    </source>
</evidence>
<reference evidence="6" key="1">
    <citation type="submission" date="2018-05" db="EMBL/GenBank/DDBJ databases">
        <authorList>
            <person name="Lanie J.A."/>
            <person name="Ng W.-L."/>
            <person name="Kazmierczak K.M."/>
            <person name="Andrzejewski T.M."/>
            <person name="Davidsen T.M."/>
            <person name="Wayne K.J."/>
            <person name="Tettelin H."/>
            <person name="Glass J.I."/>
            <person name="Rusch D."/>
            <person name="Podicherti R."/>
            <person name="Tsui H.-C.T."/>
            <person name="Winkler M.E."/>
        </authorList>
    </citation>
    <scope>NUCLEOTIDE SEQUENCE</scope>
</reference>
<evidence type="ECO:0000256" key="4">
    <source>
        <dbReference type="ARBA" id="ARBA00022833"/>
    </source>
</evidence>
<name>A0A382IPU5_9ZZZZ</name>
<evidence type="ECO:0000256" key="3">
    <source>
        <dbReference type="ARBA" id="ARBA00022801"/>
    </source>
</evidence>
<dbReference type="Pfam" id="PF00413">
    <property type="entry name" value="Peptidase_M10"/>
    <property type="match status" value="1"/>
</dbReference>
<keyword evidence="4" id="KW-0862">Zinc</keyword>
<dbReference type="GO" id="GO:0006508">
    <property type="term" value="P:proteolysis"/>
    <property type="evidence" value="ECO:0007669"/>
    <property type="project" value="UniProtKB-KW"/>
</dbReference>
<evidence type="ECO:0000259" key="5">
    <source>
        <dbReference type="Pfam" id="PF00413"/>
    </source>
</evidence>
<evidence type="ECO:0000256" key="2">
    <source>
        <dbReference type="ARBA" id="ARBA00022723"/>
    </source>
</evidence>
<feature type="non-terminal residue" evidence="6">
    <location>
        <position position="190"/>
    </location>
</feature>
<dbReference type="SUPFAM" id="SSF55486">
    <property type="entry name" value="Metalloproteases ('zincins'), catalytic domain"/>
    <property type="match status" value="1"/>
</dbReference>
<dbReference type="Gene3D" id="3.40.390.10">
    <property type="entry name" value="Collagenase (Catalytic Domain)"/>
    <property type="match status" value="1"/>
</dbReference>
<sequence length="190" mass="21200">MYRLNHSILLVVLMCTMFIGCGDTSTYNEGKDYYPISQDGNIYHWGKNNTIKINANSDGVTFNSKESNYVTSLKAGIAEWQDTLTSIGITIEYVSTSADVNVKWVAGSKVNPGVLGFASTNKILTMSRTLNVVTSEAENYYHSDFSVQYIATHEFGHMLGIWNHSFDSNDIMYPYKGTGSLTNRDKKTLT</sequence>
<dbReference type="PROSITE" id="PS51257">
    <property type="entry name" value="PROKAR_LIPOPROTEIN"/>
    <property type="match status" value="1"/>
</dbReference>
<dbReference type="GO" id="GO:0008270">
    <property type="term" value="F:zinc ion binding"/>
    <property type="evidence" value="ECO:0007669"/>
    <property type="project" value="InterPro"/>
</dbReference>
<dbReference type="AlphaFoldDB" id="A0A382IPU5"/>
<dbReference type="GO" id="GO:0031012">
    <property type="term" value="C:extracellular matrix"/>
    <property type="evidence" value="ECO:0007669"/>
    <property type="project" value="InterPro"/>
</dbReference>
<evidence type="ECO:0000256" key="1">
    <source>
        <dbReference type="ARBA" id="ARBA00022670"/>
    </source>
</evidence>
<dbReference type="EMBL" id="UINC01068811">
    <property type="protein sequence ID" value="SVC01700.1"/>
    <property type="molecule type" value="Genomic_DNA"/>
</dbReference>
<keyword evidence="1" id="KW-0645">Protease</keyword>
<dbReference type="InterPro" id="IPR001818">
    <property type="entry name" value="Pept_M10_metallopeptidase"/>
</dbReference>
<protein>
    <recommendedName>
        <fullName evidence="5">Peptidase M10 metallopeptidase domain-containing protein</fullName>
    </recommendedName>
</protein>